<dbReference type="PANTHER" id="PTHR43976">
    <property type="entry name" value="SHORT CHAIN DEHYDROGENASE"/>
    <property type="match status" value="1"/>
</dbReference>
<evidence type="ECO:0000256" key="3">
    <source>
        <dbReference type="RuleBase" id="RU000363"/>
    </source>
</evidence>
<dbReference type="InterPro" id="IPR036291">
    <property type="entry name" value="NAD(P)-bd_dom_sf"/>
</dbReference>
<proteinExistence type="inferred from homology"/>
<sequence length="289" mass="31859">MTNKKVVVITGTSSGFGNLVVKMFANSGWNVVATVRKESDLHVHDEIDGVKTLLLDVNDEKADLAFGDLAKRQFGNVDALINNAGYFQAGPLEGSSMDQIHRQFQTNVFGLIALNKAFIPIFREQHSGIIINVSSISAEIGFPYTSTYEASKGAVAMLSEGLHAELAEFGIVVKALFPGNMNTSIFRPDKVDRAENVPESYMASWNKFNSLNTVRSNPQLTADVMFNMVNDGNTSKVRYYSGPDGQAIPRAKKLLGQDWLWEEFSKRNIGEQTTLWNALMPGPKDSDEN</sequence>
<dbReference type="InterPro" id="IPR051911">
    <property type="entry name" value="SDR_oxidoreductase"/>
</dbReference>
<dbReference type="AlphaFoldDB" id="G8PAY9"/>
<keyword evidence="5" id="KW-1185">Reference proteome</keyword>
<dbReference type="EMBL" id="CP003137">
    <property type="protein sequence ID" value="AEV95857.1"/>
    <property type="molecule type" value="Genomic_DNA"/>
</dbReference>
<dbReference type="eggNOG" id="COG4221">
    <property type="taxonomic scope" value="Bacteria"/>
</dbReference>
<keyword evidence="2" id="KW-0560">Oxidoreductase</keyword>
<dbReference type="PATRIC" id="fig|701521.8.peg.1541"/>
<dbReference type="InterPro" id="IPR002347">
    <property type="entry name" value="SDR_fam"/>
</dbReference>
<evidence type="ECO:0000256" key="1">
    <source>
        <dbReference type="ARBA" id="ARBA00006484"/>
    </source>
</evidence>
<comment type="similarity">
    <text evidence="1 3">Belongs to the short-chain dehydrogenases/reductases (SDR) family.</text>
</comment>
<dbReference type="Proteomes" id="UP000005444">
    <property type="component" value="Chromosome"/>
</dbReference>
<dbReference type="Gene3D" id="3.40.50.720">
    <property type="entry name" value="NAD(P)-binding Rossmann-like Domain"/>
    <property type="match status" value="1"/>
</dbReference>
<evidence type="ECO:0000313" key="4">
    <source>
        <dbReference type="EMBL" id="AEV95857.1"/>
    </source>
</evidence>
<dbReference type="HOGENOM" id="CLU_010194_2_9_9"/>
<dbReference type="GO" id="GO:0016491">
    <property type="term" value="F:oxidoreductase activity"/>
    <property type="evidence" value="ECO:0007669"/>
    <property type="project" value="UniProtKB-KW"/>
</dbReference>
<gene>
    <name evidence="4" type="ordered locus">PECL_1640</name>
</gene>
<dbReference type="PRINTS" id="PR00081">
    <property type="entry name" value="GDHRDH"/>
</dbReference>
<dbReference type="Pfam" id="PF00106">
    <property type="entry name" value="adh_short"/>
    <property type="match status" value="1"/>
</dbReference>
<dbReference type="PRINTS" id="PR00080">
    <property type="entry name" value="SDRFAMILY"/>
</dbReference>
<dbReference type="RefSeq" id="WP_014216051.1">
    <property type="nucleotide sequence ID" value="NC_016605.1"/>
</dbReference>
<dbReference type="KEGG" id="pce:PECL_1640"/>
<dbReference type="SUPFAM" id="SSF51735">
    <property type="entry name" value="NAD(P)-binding Rossmann-fold domains"/>
    <property type="match status" value="1"/>
</dbReference>
<evidence type="ECO:0000313" key="5">
    <source>
        <dbReference type="Proteomes" id="UP000005444"/>
    </source>
</evidence>
<protein>
    <submittedName>
        <fullName evidence="4">Short chain dehydrogenase family protein</fullName>
    </submittedName>
</protein>
<reference evidence="4 5" key="1">
    <citation type="journal article" date="2012" name="J. Bacteriol.">
        <title>Complete Genome Sequence of the Beer Spoilage Organism Pediococcus claussenii ATCC BAA-344T.</title>
        <authorList>
            <person name="Pittet V."/>
            <person name="Abegunde T."/>
            <person name="Marfleet T."/>
            <person name="Haakensen M."/>
            <person name="Morrow K."/>
            <person name="Jayaprakash T."/>
            <person name="Schroeder K."/>
            <person name="Trost B."/>
            <person name="Byrns S."/>
            <person name="Bergsveinson J."/>
            <person name="Kusalik A."/>
            <person name="Ziola B."/>
        </authorList>
    </citation>
    <scope>NUCLEOTIDE SEQUENCE [LARGE SCALE GENOMIC DNA]</scope>
    <source>
        <strain evidence="4 5">ATCC BAA-344</strain>
    </source>
</reference>
<name>G8PAY9_PEDCP</name>
<accession>G8PAY9</accession>
<dbReference type="PANTHER" id="PTHR43976:SF16">
    <property type="entry name" value="SHORT-CHAIN DEHYDROGENASE_REDUCTASE FAMILY PROTEIN"/>
    <property type="match status" value="1"/>
</dbReference>
<organism evidence="4 5">
    <name type="scientific">Pediococcus claussenii (strain ATCC BAA-344 / DSM 14800 / JCM 18046 / KCTC 3811 / LMG 21948 / P06)</name>
    <dbReference type="NCBI Taxonomy" id="701521"/>
    <lineage>
        <taxon>Bacteria</taxon>
        <taxon>Bacillati</taxon>
        <taxon>Bacillota</taxon>
        <taxon>Bacilli</taxon>
        <taxon>Lactobacillales</taxon>
        <taxon>Lactobacillaceae</taxon>
        <taxon>Pediococcus</taxon>
    </lineage>
</organism>
<evidence type="ECO:0000256" key="2">
    <source>
        <dbReference type="ARBA" id="ARBA00023002"/>
    </source>
</evidence>
<dbReference type="STRING" id="701521.PECL_1640"/>
<dbReference type="CDD" id="cd05374">
    <property type="entry name" value="17beta-HSD-like_SDR_c"/>
    <property type="match status" value="1"/>
</dbReference>